<feature type="repeat" description="PPR" evidence="2">
    <location>
        <begin position="263"/>
        <end position="297"/>
    </location>
</feature>
<keyword evidence="1" id="KW-0677">Repeat</keyword>
<dbReference type="PANTHER" id="PTHR47003:SF2">
    <property type="entry name" value="OS01G0970900 PROTEIN"/>
    <property type="match status" value="1"/>
</dbReference>
<dbReference type="Proteomes" id="UP001293593">
    <property type="component" value="Unassembled WGS sequence"/>
</dbReference>
<dbReference type="InterPro" id="IPR044578">
    <property type="entry name" value="BIR6-like"/>
</dbReference>
<dbReference type="Pfam" id="PF01535">
    <property type="entry name" value="PPR"/>
    <property type="match status" value="3"/>
</dbReference>
<protein>
    <recommendedName>
        <fullName evidence="5">Pentatricopeptide repeat-containing protein</fullName>
    </recommendedName>
</protein>
<dbReference type="InterPro" id="IPR011990">
    <property type="entry name" value="TPR-like_helical_dom_sf"/>
</dbReference>
<dbReference type="PROSITE" id="PS51375">
    <property type="entry name" value="PPR"/>
    <property type="match status" value="6"/>
</dbReference>
<dbReference type="EMBL" id="JAWXYG010000012">
    <property type="protein sequence ID" value="KAK4257023.1"/>
    <property type="molecule type" value="Genomic_DNA"/>
</dbReference>
<gene>
    <name evidence="3" type="ORF">QN277_006669</name>
</gene>
<dbReference type="Gene3D" id="1.25.40.10">
    <property type="entry name" value="Tetratricopeptide repeat domain"/>
    <property type="match status" value="3"/>
</dbReference>
<organism evidence="3 4">
    <name type="scientific">Acacia crassicarpa</name>
    <name type="common">northern wattle</name>
    <dbReference type="NCBI Taxonomy" id="499986"/>
    <lineage>
        <taxon>Eukaryota</taxon>
        <taxon>Viridiplantae</taxon>
        <taxon>Streptophyta</taxon>
        <taxon>Embryophyta</taxon>
        <taxon>Tracheophyta</taxon>
        <taxon>Spermatophyta</taxon>
        <taxon>Magnoliopsida</taxon>
        <taxon>eudicotyledons</taxon>
        <taxon>Gunneridae</taxon>
        <taxon>Pentapetalae</taxon>
        <taxon>rosids</taxon>
        <taxon>fabids</taxon>
        <taxon>Fabales</taxon>
        <taxon>Fabaceae</taxon>
        <taxon>Caesalpinioideae</taxon>
        <taxon>mimosoid clade</taxon>
        <taxon>Acacieae</taxon>
        <taxon>Acacia</taxon>
    </lineage>
</organism>
<dbReference type="InterPro" id="IPR002885">
    <property type="entry name" value="PPR_rpt"/>
</dbReference>
<evidence type="ECO:0000313" key="4">
    <source>
        <dbReference type="Proteomes" id="UP001293593"/>
    </source>
</evidence>
<name>A0AAE1IVD4_9FABA</name>
<dbReference type="AlphaFoldDB" id="A0AAE1IVD4"/>
<sequence>MKRVKAICGFLRIVDSLCTGQVHVTQSFSPRVTRFSLYSSPLEPRYHAFHPASFNQKLYLSSKPYSIVELLLANDWSDGLEGELQKSCPSMTHETVVYILKRLEKNPEKAVSFFNWANEKGMFAPSSSVYSLLLRILVTKQTMKQFWITLRVMKEKGFFIDQETYTTISRTLKMAKMESDSVALTHFYNRMMQESTMDNVVTKVVDVISGSEWTPEVENDLAKLKILLSDNFVIRVLKELRHCPLKAFKFFNWVGKRSDYEHNTVTYNAIARVIARDDSIEEFWSIIEEMKSVGHEMDIDTYVKIYRNFLKNKMIEDAVKLYELMMDGPYKPSPQDCSILLKYISGGDPPNLDLVDRVVNKYASTGHTLYKAIYDGIHRSLTSTGKFDEAEKIVEVMRKDGYEPDNITYSQLVFGLCKVGRLEEACRVLDEMESCGCIPDIKTWTILIKGHCAANEVEKALLCFARMIEKGGEADADLLDVLVNGFLKKKKIDGAYNLLLEMVGKCRVFPWKATHKNLIDKLLEVRKFDEALELLRLMKQQNFPPFSEPFVKYISEVGTVEDAEEFLKVLSLKSYPSLSTYLHIFESFFKEGRHFEAKDLLYKCPPHIRSQNKICELFGSAKSSTAASEAL</sequence>
<evidence type="ECO:0000256" key="2">
    <source>
        <dbReference type="PROSITE-ProRule" id="PRU00708"/>
    </source>
</evidence>
<accession>A0AAE1IVD4</accession>
<dbReference type="NCBIfam" id="TIGR00756">
    <property type="entry name" value="PPR"/>
    <property type="match status" value="4"/>
</dbReference>
<feature type="repeat" description="PPR" evidence="2">
    <location>
        <begin position="440"/>
        <end position="474"/>
    </location>
</feature>
<feature type="repeat" description="PPR" evidence="2">
    <location>
        <begin position="511"/>
        <end position="545"/>
    </location>
</feature>
<dbReference type="GO" id="GO:0008380">
    <property type="term" value="P:RNA splicing"/>
    <property type="evidence" value="ECO:0007669"/>
    <property type="project" value="InterPro"/>
</dbReference>
<feature type="repeat" description="PPR" evidence="2">
    <location>
        <begin position="405"/>
        <end position="439"/>
    </location>
</feature>
<comment type="caution">
    <text evidence="3">The sequence shown here is derived from an EMBL/GenBank/DDBJ whole genome shotgun (WGS) entry which is preliminary data.</text>
</comment>
<proteinExistence type="predicted"/>
<dbReference type="Pfam" id="PF12854">
    <property type="entry name" value="PPR_1"/>
    <property type="match status" value="2"/>
</dbReference>
<keyword evidence="4" id="KW-1185">Reference proteome</keyword>
<evidence type="ECO:0008006" key="5">
    <source>
        <dbReference type="Google" id="ProtNLM"/>
    </source>
</evidence>
<evidence type="ECO:0000256" key="1">
    <source>
        <dbReference type="ARBA" id="ARBA00022737"/>
    </source>
</evidence>
<feature type="repeat" description="PPR" evidence="2">
    <location>
        <begin position="298"/>
        <end position="332"/>
    </location>
</feature>
<feature type="repeat" description="PPR" evidence="2">
    <location>
        <begin position="370"/>
        <end position="404"/>
    </location>
</feature>
<dbReference type="PANTHER" id="PTHR47003">
    <property type="entry name" value="OS01G0970900 PROTEIN"/>
    <property type="match status" value="1"/>
</dbReference>
<reference evidence="3" key="1">
    <citation type="submission" date="2023-10" db="EMBL/GenBank/DDBJ databases">
        <title>Chromosome-level genome of the transformable northern wattle, Acacia crassicarpa.</title>
        <authorList>
            <person name="Massaro I."/>
            <person name="Sinha N.R."/>
            <person name="Poethig S."/>
            <person name="Leichty A.R."/>
        </authorList>
    </citation>
    <scope>NUCLEOTIDE SEQUENCE</scope>
    <source>
        <strain evidence="3">Acra3RX</strain>
        <tissue evidence="3">Leaf</tissue>
    </source>
</reference>
<evidence type="ECO:0000313" key="3">
    <source>
        <dbReference type="EMBL" id="KAK4257023.1"/>
    </source>
</evidence>